<feature type="domain" description="DUF5627" evidence="2">
    <location>
        <begin position="192"/>
        <end position="318"/>
    </location>
</feature>
<evidence type="ECO:0000259" key="1">
    <source>
        <dbReference type="Pfam" id="PF08522"/>
    </source>
</evidence>
<gene>
    <name evidence="3" type="ORF">F7D71_15140</name>
</gene>
<organism evidence="3 4">
    <name type="scientific">Segatella copri</name>
    <dbReference type="NCBI Taxonomy" id="165179"/>
    <lineage>
        <taxon>Bacteria</taxon>
        <taxon>Pseudomonadati</taxon>
        <taxon>Bacteroidota</taxon>
        <taxon>Bacteroidia</taxon>
        <taxon>Bacteroidales</taxon>
        <taxon>Prevotellaceae</taxon>
        <taxon>Segatella</taxon>
    </lineage>
</organism>
<evidence type="ECO:0000313" key="3">
    <source>
        <dbReference type="EMBL" id="MQN79163.1"/>
    </source>
</evidence>
<dbReference type="PROSITE" id="PS51257">
    <property type="entry name" value="PROKAR_LIPOPROTEIN"/>
    <property type="match status" value="1"/>
</dbReference>
<dbReference type="EMBL" id="VZBZ01000169">
    <property type="protein sequence ID" value="MQN79163.1"/>
    <property type="molecule type" value="Genomic_DNA"/>
</dbReference>
<proteinExistence type="predicted"/>
<dbReference type="Proteomes" id="UP000423156">
    <property type="component" value="Unassembled WGS sequence"/>
</dbReference>
<dbReference type="InterPro" id="IPR040580">
    <property type="entry name" value="DUF5627"/>
</dbReference>
<dbReference type="Pfam" id="PF18620">
    <property type="entry name" value="DUF5627"/>
    <property type="match status" value="1"/>
</dbReference>
<accession>A0AA90UU83</accession>
<sequence length="328" mass="36304">MEINQLKMIMKMKSFKLLNTIGIAAMTLLMTASCESGNKEFGYDGETAVYFANAGYVRTVELGEDQEADLTDDNNHIINIKAYCAGGYGNNNDVTVDYISDASLCDGYKINGAAIQMMPSTYYEIENPNQFVIAKGQQMGGVRVKLTDAFFNDDKSYEQGYVIPVKLTKAQGVDKVLESKNTTFCLVKFVNPWTATYLRKGKDVSNGKESHRAYPYIEKAEVIKVVTKGLYKAQMTVEVKDASGKSHQVNVLMTFNGDDCTISSGSDGVQVSGNGKFVKNDQLLGEFKRNTLYLNYNIKSDALGTVETTDTMVVRNRGIGFQTFTPER</sequence>
<reference evidence="4" key="1">
    <citation type="submission" date="2019-09" db="EMBL/GenBank/DDBJ databases">
        <title>Distinct polysaccharide growth profiles of human intestinal Prevotella copri isolates.</title>
        <authorList>
            <person name="Fehlner-Peach H."/>
            <person name="Magnabosco C."/>
            <person name="Raghavan V."/>
            <person name="Scher J.U."/>
            <person name="Tett A."/>
            <person name="Cox L.M."/>
            <person name="Gottsegen C."/>
            <person name="Watters A."/>
            <person name="Wiltshire- Gordon J.D."/>
            <person name="Segata N."/>
            <person name="Bonneau R."/>
            <person name="Littman D.R."/>
        </authorList>
    </citation>
    <scope>NUCLEOTIDE SEQUENCE [LARGE SCALE GENOMIC DNA]</scope>
    <source>
        <strain evidence="4">BU41712</strain>
    </source>
</reference>
<dbReference type="Gene3D" id="2.40.128.420">
    <property type="match status" value="1"/>
</dbReference>
<dbReference type="Pfam" id="PF08522">
    <property type="entry name" value="BT_3987-like_N"/>
    <property type="match status" value="1"/>
</dbReference>
<dbReference type="Gene3D" id="2.60.40.1740">
    <property type="entry name" value="hypothetical protein (bacova_03559)"/>
    <property type="match status" value="1"/>
</dbReference>
<protein>
    <submittedName>
        <fullName evidence="3">DUF1735 domain-containing protein</fullName>
    </submittedName>
</protein>
<dbReference type="AlphaFoldDB" id="A0AA90UU83"/>
<dbReference type="InterPro" id="IPR013728">
    <property type="entry name" value="BT_3987-like_N"/>
</dbReference>
<evidence type="ECO:0000313" key="4">
    <source>
        <dbReference type="Proteomes" id="UP000423156"/>
    </source>
</evidence>
<name>A0AA90UU83_9BACT</name>
<feature type="domain" description="BT-3987-like N-terminal" evidence="1">
    <location>
        <begin position="48"/>
        <end position="173"/>
    </location>
</feature>
<comment type="caution">
    <text evidence="3">The sequence shown here is derived from an EMBL/GenBank/DDBJ whole genome shotgun (WGS) entry which is preliminary data.</text>
</comment>
<evidence type="ECO:0000259" key="2">
    <source>
        <dbReference type="Pfam" id="PF18620"/>
    </source>
</evidence>